<dbReference type="RefSeq" id="WP_150580277.1">
    <property type="nucleotide sequence ID" value="NZ_CABVGX010000012.1"/>
</dbReference>
<evidence type="ECO:0000313" key="1">
    <source>
        <dbReference type="EMBL" id="VVM75476.1"/>
    </source>
</evidence>
<evidence type="ECO:0000313" key="2">
    <source>
        <dbReference type="Proteomes" id="UP000325607"/>
    </source>
</evidence>
<organism evidence="1 2">
    <name type="scientific">Pseudomonas fluorescens</name>
    <dbReference type="NCBI Taxonomy" id="294"/>
    <lineage>
        <taxon>Bacteria</taxon>
        <taxon>Pseudomonadati</taxon>
        <taxon>Pseudomonadota</taxon>
        <taxon>Gammaproteobacteria</taxon>
        <taxon>Pseudomonadales</taxon>
        <taxon>Pseudomonadaceae</taxon>
        <taxon>Pseudomonas</taxon>
    </lineage>
</organism>
<gene>
    <name evidence="1" type="ORF">PS645_01988</name>
</gene>
<dbReference type="EMBL" id="CABVGX010000012">
    <property type="protein sequence ID" value="VVM75476.1"/>
    <property type="molecule type" value="Genomic_DNA"/>
</dbReference>
<name>A0A5E6S4B7_PSEFL</name>
<proteinExistence type="predicted"/>
<dbReference type="AlphaFoldDB" id="A0A5E6S4B7"/>
<accession>A0A5E6S4B7</accession>
<dbReference type="Proteomes" id="UP000325607">
    <property type="component" value="Unassembled WGS sequence"/>
</dbReference>
<dbReference type="OrthoDB" id="6917123at2"/>
<sequence length="73" mass="7947">MTKDAVFTHCVALDRSKLLCERQIGWAGRWSLMGDFVICTQCQATQSISLAHEPFDHLPACAAAGYGLHPGTI</sequence>
<reference evidence="1 2" key="1">
    <citation type="submission" date="2019-09" db="EMBL/GenBank/DDBJ databases">
        <authorList>
            <person name="Chandra G."/>
            <person name="Truman W A."/>
        </authorList>
    </citation>
    <scope>NUCLEOTIDE SEQUENCE [LARGE SCALE GENOMIC DNA]</scope>
    <source>
        <strain evidence="1">PS645</strain>
    </source>
</reference>
<protein>
    <submittedName>
        <fullName evidence="1">Uncharacterized protein</fullName>
    </submittedName>
</protein>